<dbReference type="InterPro" id="IPR018899">
    <property type="entry name" value="Conjug_transposon_Tra0"/>
</dbReference>
<dbReference type="EMBL" id="JAQGEF010000002">
    <property type="protein sequence ID" value="MDA3613515.1"/>
    <property type="molecule type" value="Genomic_DNA"/>
</dbReference>
<evidence type="ECO:0000313" key="1">
    <source>
        <dbReference type="EMBL" id="MDA3613515.1"/>
    </source>
</evidence>
<comment type="caution">
    <text evidence="1">The sequence shown here is derived from an EMBL/GenBank/DDBJ whole genome shotgun (WGS) entry which is preliminary data.</text>
</comment>
<protein>
    <submittedName>
        <fullName evidence="1">Conjugal transfer protein TraO</fullName>
    </submittedName>
</protein>
<sequence length="185" mass="20479">MNRIILIIVMVLACIYTQAQRMLPGQKGLEISTGILAASEIDQHYFINLSLTINGKSKGYWILGTEYTHQSADHKILQIPLETYTAEGGYSLRMIANPRKSINLNAAVLCIAGYETINRGRETLPDGAVIQNKEGFIYGAGGRLSLETYLGDKFTIVFQGKVKILWGTSRDSFRPGAGLGLRYNF</sequence>
<keyword evidence="2" id="KW-1185">Reference proteome</keyword>
<reference evidence="1 2" key="1">
    <citation type="submission" date="2022-12" db="EMBL/GenBank/DDBJ databases">
        <title>Chitinophagaceae gen. sp. nov., a new member of the family Chitinophagaceae, isolated from soil in a chemical factory.</title>
        <authorList>
            <person name="Ke Z."/>
        </authorList>
    </citation>
    <scope>NUCLEOTIDE SEQUENCE [LARGE SCALE GENOMIC DNA]</scope>
    <source>
        <strain evidence="1 2">LY-5</strain>
    </source>
</reference>
<accession>A0ABT4UFH4</accession>
<dbReference type="RefSeq" id="WP_407029845.1">
    <property type="nucleotide sequence ID" value="NZ_JAQGEF010000002.1"/>
</dbReference>
<name>A0ABT4UFH4_9BACT</name>
<organism evidence="1 2">
    <name type="scientific">Polluticaenibacter yanchengensis</name>
    <dbReference type="NCBI Taxonomy" id="3014562"/>
    <lineage>
        <taxon>Bacteria</taxon>
        <taxon>Pseudomonadati</taxon>
        <taxon>Bacteroidota</taxon>
        <taxon>Chitinophagia</taxon>
        <taxon>Chitinophagales</taxon>
        <taxon>Chitinophagaceae</taxon>
        <taxon>Polluticaenibacter</taxon>
    </lineage>
</organism>
<dbReference type="Proteomes" id="UP001210231">
    <property type="component" value="Unassembled WGS sequence"/>
</dbReference>
<dbReference type="Pfam" id="PF10626">
    <property type="entry name" value="TraO"/>
    <property type="match status" value="1"/>
</dbReference>
<gene>
    <name evidence="1" type="ORF">O3P16_01740</name>
</gene>
<evidence type="ECO:0000313" key="2">
    <source>
        <dbReference type="Proteomes" id="UP001210231"/>
    </source>
</evidence>
<proteinExistence type="predicted"/>